<keyword evidence="4" id="KW-0548">Nucleotidyltransferase</keyword>
<organism evidence="11 12">
    <name type="scientific">Myotis brandtii</name>
    <name type="common">Brandt's bat</name>
    <dbReference type="NCBI Taxonomy" id="109478"/>
    <lineage>
        <taxon>Eukaryota</taxon>
        <taxon>Metazoa</taxon>
        <taxon>Chordata</taxon>
        <taxon>Craniata</taxon>
        <taxon>Vertebrata</taxon>
        <taxon>Euteleostomi</taxon>
        <taxon>Mammalia</taxon>
        <taxon>Eutheria</taxon>
        <taxon>Laurasiatheria</taxon>
        <taxon>Chiroptera</taxon>
        <taxon>Yangochiroptera</taxon>
        <taxon>Vespertilionidae</taxon>
        <taxon>Myotis</taxon>
    </lineage>
</organism>
<evidence type="ECO:0000313" key="11">
    <source>
        <dbReference type="EMBL" id="EPQ14998.1"/>
    </source>
</evidence>
<dbReference type="PANTHER" id="PTHR12153:SF15">
    <property type="entry name" value="PROTEIN ADENYLYLTRANSFERASE SELO, MITOCHONDRIAL"/>
    <property type="match status" value="1"/>
</dbReference>
<evidence type="ECO:0000256" key="1">
    <source>
        <dbReference type="ARBA" id="ARBA00001946"/>
    </source>
</evidence>
<dbReference type="Proteomes" id="UP000052978">
    <property type="component" value="Unassembled WGS sequence"/>
</dbReference>
<dbReference type="eggNOG" id="KOG2542">
    <property type="taxonomic scope" value="Eukaryota"/>
</dbReference>
<keyword evidence="7" id="KW-0067">ATP-binding</keyword>
<dbReference type="EMBL" id="KE164082">
    <property type="protein sequence ID" value="EPQ14998.1"/>
    <property type="molecule type" value="Genomic_DNA"/>
</dbReference>
<sequence>MAESRTCCARPGTLEAKTTDQTPSPDRAPCTAWAPGEDGPVSSGSLVGAEPPAAMEEEEEQPAQETNTDPAGTSGAAEMVPRAPPGEPQNLCSCSQDHAVLGGEGGPLLGLWTGPAAQGVGGSPCGQELEAEDGSRVYVVGTAHFSDDSKKDVVKTIRAVQPDVVVNGVMSGLMQMLLLKVSAHITEQLGMAPGGEFREAFKEASKVPFCKFHLGDRPIPVTFKRAIAALSFWQKVKLAWGLCFLSDPISKDDVERCKQKDLLEQMMAEMIGEFPDLHRTIVSERDADGRKVLRSSVREFLCSEAMFHLGVPTTRAGACVTSESTVVRDVFYDGNPKLEPCAVVLRIASTFLRGRVTVNLWKPGPPRRFGSFEIFKAEDEHTGRAGPSVGRNDIRVQMLDYVVSTFYPEIQATHASDSVQRNAAFFREVTRRTARMVAEWQCVGFCHGVLNTDNMSIVGLTIDYGPFGFLDRYDPDHVCNASDTAGRYSFSKQPEVCKWNLQKLAEALVPELPLEQGQAILAEEYDAEFRRHYLSKMRRKLGLVQAEREEDAALVAKLLETMHLTGADFTNTFYLLSSFPVGPEAPGLAEFLTALTEQCASLEELRLAFRPQMDPRQLSMMLMLAQSNPQLFALIGTRANVTKELERVEQQARLEQLSPAELLSRNRGHWADWLQEYRTRLEQDREGAADEDAWQAERMRVMHANNPKYVLRNYIAQNAIEAAENGDFSEARARQSLLFLWVRRVLKLLEAPYHREGEAAEVLEAAEPEGAGSTAERRRSYSSKPPLWAAELCVT</sequence>
<dbReference type="InterPro" id="IPR003846">
    <property type="entry name" value="SelO"/>
</dbReference>
<evidence type="ECO:0000313" key="12">
    <source>
        <dbReference type="Proteomes" id="UP000052978"/>
    </source>
</evidence>
<dbReference type="Pfam" id="PF02696">
    <property type="entry name" value="SelO"/>
    <property type="match status" value="1"/>
</dbReference>
<keyword evidence="3" id="KW-0808">Transferase</keyword>
<dbReference type="GO" id="GO:0046872">
    <property type="term" value="F:metal ion binding"/>
    <property type="evidence" value="ECO:0007669"/>
    <property type="project" value="UniProtKB-KW"/>
</dbReference>
<evidence type="ECO:0000256" key="7">
    <source>
        <dbReference type="ARBA" id="ARBA00022840"/>
    </source>
</evidence>
<feature type="region of interest" description="Disordered" evidence="10">
    <location>
        <begin position="764"/>
        <end position="784"/>
    </location>
</feature>
<keyword evidence="12" id="KW-1185">Reference proteome</keyword>
<dbReference type="AlphaFoldDB" id="S7PVL7"/>
<dbReference type="GO" id="GO:0005524">
    <property type="term" value="F:ATP binding"/>
    <property type="evidence" value="ECO:0007669"/>
    <property type="project" value="UniProtKB-KW"/>
</dbReference>
<gene>
    <name evidence="11" type="ORF">D623_10004882</name>
</gene>
<feature type="region of interest" description="Disordered" evidence="10">
    <location>
        <begin position="1"/>
        <end position="91"/>
    </location>
</feature>
<evidence type="ECO:0000256" key="5">
    <source>
        <dbReference type="ARBA" id="ARBA00022723"/>
    </source>
</evidence>
<dbReference type="GO" id="GO:0016779">
    <property type="term" value="F:nucleotidyltransferase activity"/>
    <property type="evidence" value="ECO:0007669"/>
    <property type="project" value="UniProtKB-KW"/>
</dbReference>
<comment type="cofactor">
    <cofactor evidence="1">
        <name>Mg(2+)</name>
        <dbReference type="ChEBI" id="CHEBI:18420"/>
    </cofactor>
</comment>
<comment type="similarity">
    <text evidence="2">Belongs to the SELO family.</text>
</comment>
<evidence type="ECO:0000256" key="6">
    <source>
        <dbReference type="ARBA" id="ARBA00022741"/>
    </source>
</evidence>
<reference evidence="11 12" key="1">
    <citation type="journal article" date="2013" name="Nat. Commun.">
        <title>Genome analysis reveals insights into physiology and longevity of the Brandt's bat Myotis brandtii.</title>
        <authorList>
            <person name="Seim I."/>
            <person name="Fang X."/>
            <person name="Xiong Z."/>
            <person name="Lobanov A.V."/>
            <person name="Huang Z."/>
            <person name="Ma S."/>
            <person name="Feng Y."/>
            <person name="Turanov A.A."/>
            <person name="Zhu Y."/>
            <person name="Lenz T.L."/>
            <person name="Gerashchenko M.V."/>
            <person name="Fan D."/>
            <person name="Hee Yim S."/>
            <person name="Yao X."/>
            <person name="Jordan D."/>
            <person name="Xiong Y."/>
            <person name="Ma Y."/>
            <person name="Lyapunov A.N."/>
            <person name="Chen G."/>
            <person name="Kulakova O.I."/>
            <person name="Sun Y."/>
            <person name="Lee S.G."/>
            <person name="Bronson R.T."/>
            <person name="Moskalev A.A."/>
            <person name="Sunyaev S.R."/>
            <person name="Zhang G."/>
            <person name="Krogh A."/>
            <person name="Wang J."/>
            <person name="Gladyshev V.N."/>
        </authorList>
    </citation>
    <scope>NUCLEOTIDE SEQUENCE [LARGE SCALE GENOMIC DNA]</scope>
</reference>
<name>S7PVL7_MYOBR</name>
<evidence type="ECO:0000256" key="2">
    <source>
        <dbReference type="ARBA" id="ARBA00009747"/>
    </source>
</evidence>
<proteinExistence type="inferred from homology"/>
<evidence type="ECO:0000256" key="3">
    <source>
        <dbReference type="ARBA" id="ARBA00022679"/>
    </source>
</evidence>
<dbReference type="InterPro" id="IPR046345">
    <property type="entry name" value="TraB_PrgY-like"/>
</dbReference>
<dbReference type="CDD" id="cd14726">
    <property type="entry name" value="TraB_PrgY-like"/>
    <property type="match status" value="1"/>
</dbReference>
<dbReference type="PANTHER" id="PTHR12153">
    <property type="entry name" value="SELENOPROTEIN O"/>
    <property type="match status" value="1"/>
</dbReference>
<keyword evidence="8" id="KW-0460">Magnesium</keyword>
<evidence type="ECO:0000256" key="8">
    <source>
        <dbReference type="ARBA" id="ARBA00022842"/>
    </source>
</evidence>
<accession>S7PVL7</accession>
<keyword evidence="6" id="KW-0547">Nucleotide-binding</keyword>
<evidence type="ECO:0000256" key="9">
    <source>
        <dbReference type="ARBA" id="ARBA00031547"/>
    </source>
</evidence>
<keyword evidence="5" id="KW-0479">Metal-binding</keyword>
<protein>
    <recommendedName>
        <fullName evidence="9">Selenoprotein O</fullName>
    </recommendedName>
</protein>
<evidence type="ECO:0000256" key="10">
    <source>
        <dbReference type="SAM" id="MobiDB-lite"/>
    </source>
</evidence>
<evidence type="ECO:0000256" key="4">
    <source>
        <dbReference type="ARBA" id="ARBA00022695"/>
    </source>
</evidence>